<gene>
    <name evidence="2" type="ORF">C5F46_14940</name>
</gene>
<sequence length="109" mass="11913">MAKDKKGPGIGKKSGADYRASHRAYSAASADRKKAMGMTRVSAWVPASRAEALKRYAKRLCEGHEPETNAGNQAGSGWVTLLVILFIGSRRKRKTPQPDDRQRDLFGPA</sequence>
<name>A0A2T4J958_9RHOB</name>
<reference evidence="2 3" key="1">
    <citation type="submission" date="2018-03" db="EMBL/GenBank/DDBJ databases">
        <title>Rhodobacter veldkampii.</title>
        <authorList>
            <person name="Meyer T.E."/>
            <person name="Miller S."/>
            <person name="Lodha T."/>
            <person name="Gandham S."/>
            <person name="Chintalapati S."/>
            <person name="Chintalapati V.R."/>
        </authorList>
    </citation>
    <scope>NUCLEOTIDE SEQUENCE [LARGE SCALE GENOMIC DNA]</scope>
    <source>
        <strain evidence="2 3">DSM 11550</strain>
    </source>
</reference>
<dbReference type="Proteomes" id="UP000241899">
    <property type="component" value="Unassembled WGS sequence"/>
</dbReference>
<feature type="region of interest" description="Disordered" evidence="1">
    <location>
        <begin position="1"/>
        <end position="32"/>
    </location>
</feature>
<dbReference type="OrthoDB" id="1350328at28211"/>
<evidence type="ECO:0000313" key="3">
    <source>
        <dbReference type="Proteomes" id="UP000241899"/>
    </source>
</evidence>
<protein>
    <submittedName>
        <fullName evidence="2">Uncharacterized protein</fullName>
    </submittedName>
</protein>
<dbReference type="RefSeq" id="WP_107326129.1">
    <property type="nucleotide sequence ID" value="NZ_NHSP01000002.1"/>
</dbReference>
<evidence type="ECO:0000313" key="2">
    <source>
        <dbReference type="EMBL" id="PTE14421.1"/>
    </source>
</evidence>
<proteinExistence type="predicted"/>
<keyword evidence="3" id="KW-1185">Reference proteome</keyword>
<dbReference type="AlphaFoldDB" id="A0A2T4J958"/>
<dbReference type="EMBL" id="PZKF01000060">
    <property type="protein sequence ID" value="PTE14421.1"/>
    <property type="molecule type" value="Genomic_DNA"/>
</dbReference>
<evidence type="ECO:0000256" key="1">
    <source>
        <dbReference type="SAM" id="MobiDB-lite"/>
    </source>
</evidence>
<organism evidence="2 3">
    <name type="scientific">Phaeovulum veldkampii DSM 11550</name>
    <dbReference type="NCBI Taxonomy" id="1185920"/>
    <lineage>
        <taxon>Bacteria</taxon>
        <taxon>Pseudomonadati</taxon>
        <taxon>Pseudomonadota</taxon>
        <taxon>Alphaproteobacteria</taxon>
        <taxon>Rhodobacterales</taxon>
        <taxon>Paracoccaceae</taxon>
        <taxon>Phaeovulum</taxon>
    </lineage>
</organism>
<comment type="caution">
    <text evidence="2">The sequence shown here is derived from an EMBL/GenBank/DDBJ whole genome shotgun (WGS) entry which is preliminary data.</text>
</comment>
<accession>A0A2T4J958</accession>